<feature type="domain" description="PilZ" evidence="1">
    <location>
        <begin position="1"/>
        <end position="56"/>
    </location>
</feature>
<organism evidence="2 3">
    <name type="scientific">Sorangium cellulosum (strain So ce56)</name>
    <name type="common">Polyangium cellulosum (strain So ce56)</name>
    <dbReference type="NCBI Taxonomy" id="448385"/>
    <lineage>
        <taxon>Bacteria</taxon>
        <taxon>Pseudomonadati</taxon>
        <taxon>Myxococcota</taxon>
        <taxon>Polyangia</taxon>
        <taxon>Polyangiales</taxon>
        <taxon>Polyangiaceae</taxon>
        <taxon>Sorangium</taxon>
    </lineage>
</organism>
<protein>
    <recommendedName>
        <fullName evidence="1">PilZ domain-containing protein</fullName>
    </recommendedName>
</protein>
<dbReference type="AlphaFoldDB" id="A9GFB4"/>
<dbReference type="KEGG" id="scl:sce2968"/>
<accession>A9GFB4</accession>
<dbReference type="Pfam" id="PF07238">
    <property type="entry name" value="PilZ"/>
    <property type="match status" value="1"/>
</dbReference>
<dbReference type="EMBL" id="AM746676">
    <property type="protein sequence ID" value="CAN93127.1"/>
    <property type="molecule type" value="Genomic_DNA"/>
</dbReference>
<proteinExistence type="predicted"/>
<evidence type="ECO:0000259" key="1">
    <source>
        <dbReference type="Pfam" id="PF07238"/>
    </source>
</evidence>
<evidence type="ECO:0000313" key="3">
    <source>
        <dbReference type="Proteomes" id="UP000002139"/>
    </source>
</evidence>
<dbReference type="Proteomes" id="UP000002139">
    <property type="component" value="Chromosome"/>
</dbReference>
<dbReference type="GO" id="GO:0035438">
    <property type="term" value="F:cyclic-di-GMP binding"/>
    <property type="evidence" value="ECO:0007669"/>
    <property type="project" value="InterPro"/>
</dbReference>
<reference evidence="2 3" key="1">
    <citation type="journal article" date="2007" name="Nat. Biotechnol.">
        <title>Complete genome sequence of the myxobacterium Sorangium cellulosum.</title>
        <authorList>
            <person name="Schneiker S."/>
            <person name="Perlova O."/>
            <person name="Kaiser O."/>
            <person name="Gerth K."/>
            <person name="Alici A."/>
            <person name="Altmeyer M.O."/>
            <person name="Bartels D."/>
            <person name="Bekel T."/>
            <person name="Beyer S."/>
            <person name="Bode E."/>
            <person name="Bode H.B."/>
            <person name="Bolten C.J."/>
            <person name="Choudhuri J.V."/>
            <person name="Doss S."/>
            <person name="Elnakady Y.A."/>
            <person name="Frank B."/>
            <person name="Gaigalat L."/>
            <person name="Goesmann A."/>
            <person name="Groeger C."/>
            <person name="Gross F."/>
            <person name="Jelsbak L."/>
            <person name="Jelsbak L."/>
            <person name="Kalinowski J."/>
            <person name="Kegler C."/>
            <person name="Knauber T."/>
            <person name="Konietzny S."/>
            <person name="Kopp M."/>
            <person name="Krause L."/>
            <person name="Krug D."/>
            <person name="Linke B."/>
            <person name="Mahmud T."/>
            <person name="Martinez-Arias R."/>
            <person name="McHardy A.C."/>
            <person name="Merai M."/>
            <person name="Meyer F."/>
            <person name="Mormann S."/>
            <person name="Munoz-Dorado J."/>
            <person name="Perez J."/>
            <person name="Pradella S."/>
            <person name="Rachid S."/>
            <person name="Raddatz G."/>
            <person name="Rosenau F."/>
            <person name="Rueckert C."/>
            <person name="Sasse F."/>
            <person name="Scharfe M."/>
            <person name="Schuster S.C."/>
            <person name="Suen G."/>
            <person name="Treuner-Lange A."/>
            <person name="Velicer G.J."/>
            <person name="Vorholter F.-J."/>
            <person name="Weissman K.J."/>
            <person name="Welch R.D."/>
            <person name="Wenzel S.C."/>
            <person name="Whitworth D.E."/>
            <person name="Wilhelm S."/>
            <person name="Wittmann C."/>
            <person name="Bloecker H."/>
            <person name="Puehler A."/>
            <person name="Mueller R."/>
        </authorList>
    </citation>
    <scope>NUCLEOTIDE SEQUENCE [LARGE SCALE GENOMIC DNA]</scope>
    <source>
        <strain evidence="3">So ce56</strain>
    </source>
</reference>
<gene>
    <name evidence="2" type="ordered locus">sce2968</name>
</gene>
<dbReference type="STRING" id="448385.sce2968"/>
<sequence length="78" mass="8237">MSVGGLRVVIENSLDPGTELTVWLDGRSPRPGRIMWVQDEPDGSIVGVCFLDGLEDREGINGLGGLEGGPSRSPRSSS</sequence>
<evidence type="ECO:0000313" key="2">
    <source>
        <dbReference type="EMBL" id="CAN93127.1"/>
    </source>
</evidence>
<dbReference type="InterPro" id="IPR009875">
    <property type="entry name" value="PilZ_domain"/>
</dbReference>
<dbReference type="HOGENOM" id="CLU_2620167_0_0_7"/>
<name>A9GFB4_SORC5</name>
<keyword evidence="3" id="KW-1185">Reference proteome</keyword>